<evidence type="ECO:0000256" key="3">
    <source>
        <dbReference type="ARBA" id="ARBA00023125"/>
    </source>
</evidence>
<dbReference type="RefSeq" id="WP_144012948.1">
    <property type="nucleotide sequence ID" value="NZ_VKDK01000002.1"/>
</dbReference>
<keyword evidence="9" id="KW-1185">Reference proteome</keyword>
<dbReference type="SUPFAM" id="SSF46785">
    <property type="entry name" value="Winged helix' DNA-binding domain"/>
    <property type="match status" value="1"/>
</dbReference>
<feature type="domain" description="HTH lysR-type" evidence="7">
    <location>
        <begin position="8"/>
        <end position="65"/>
    </location>
</feature>
<comment type="similarity">
    <text evidence="1">Belongs to the LysR transcriptional regulatory family.</text>
</comment>
<dbReference type="GO" id="GO:0003700">
    <property type="term" value="F:DNA-binding transcription factor activity"/>
    <property type="evidence" value="ECO:0007669"/>
    <property type="project" value="InterPro"/>
</dbReference>
<dbReference type="InterPro" id="IPR005119">
    <property type="entry name" value="LysR_subst-bd"/>
</dbReference>
<sequence length="319" mass="34315">MNNKEYRPTLAQLRTFVTIAENKHFGSAAAKLDISQPSLSQALVALEQGLGVQLIERSTRKVIVTSTGEMLLPYAKAALEASDAFLSQARGANGTLTGPLTIGIIPTIAPYILPGLLRSIDDAYPDLEPRFVEEQTQHLLSKLREGNLDLAVAALPTEAPGMVEIPLYTEAFTAVTPAAHPLAGRDDLTLSELEHLDLLLLDDGHCLRDQVLDLCRRAKVNPSEATNAVTRASSLTTILQLVMGNLGATLVPESALVTECQNPQLAVARFAPSVTAERQVGLVFRSSAARADEYRAFGTLVTSAFEDAVERSRDLFSSP</sequence>
<dbReference type="EMBL" id="VKDK01000002">
    <property type="protein sequence ID" value="TRX64064.1"/>
    <property type="molecule type" value="Genomic_DNA"/>
</dbReference>
<protein>
    <recommendedName>
        <fullName evidence="6">Probable hydrogen peroxide-inducible genes activator</fullName>
    </recommendedName>
</protein>
<keyword evidence="3" id="KW-0238">DNA-binding</keyword>
<dbReference type="Gene3D" id="3.40.190.10">
    <property type="entry name" value="Periplasmic binding protein-like II"/>
    <property type="match status" value="2"/>
</dbReference>
<keyword evidence="2" id="KW-0805">Transcription regulation</keyword>
<dbReference type="GO" id="GO:0032993">
    <property type="term" value="C:protein-DNA complex"/>
    <property type="evidence" value="ECO:0007669"/>
    <property type="project" value="TreeGrafter"/>
</dbReference>
<evidence type="ECO:0000259" key="7">
    <source>
        <dbReference type="PROSITE" id="PS50931"/>
    </source>
</evidence>
<evidence type="ECO:0000313" key="9">
    <source>
        <dbReference type="Proteomes" id="UP000320443"/>
    </source>
</evidence>
<evidence type="ECO:0000256" key="6">
    <source>
        <dbReference type="ARBA" id="ARBA00040885"/>
    </source>
</evidence>
<dbReference type="Pfam" id="PF00126">
    <property type="entry name" value="HTH_1"/>
    <property type="match status" value="1"/>
</dbReference>
<dbReference type="PANTHER" id="PTHR30346">
    <property type="entry name" value="TRANSCRIPTIONAL DUAL REGULATOR HCAR-RELATED"/>
    <property type="match status" value="1"/>
</dbReference>
<dbReference type="GO" id="GO:0003677">
    <property type="term" value="F:DNA binding"/>
    <property type="evidence" value="ECO:0007669"/>
    <property type="project" value="UniProtKB-KW"/>
</dbReference>
<gene>
    <name evidence="8" type="ORF">FNY97_01715</name>
</gene>
<evidence type="ECO:0000256" key="1">
    <source>
        <dbReference type="ARBA" id="ARBA00009437"/>
    </source>
</evidence>
<organism evidence="8 9">
    <name type="scientific">Corynebacterium hiratae</name>
    <dbReference type="NCBI Taxonomy" id="3139423"/>
    <lineage>
        <taxon>Bacteria</taxon>
        <taxon>Bacillati</taxon>
        <taxon>Actinomycetota</taxon>
        <taxon>Actinomycetes</taxon>
        <taxon>Mycobacteriales</taxon>
        <taxon>Corynebacteriaceae</taxon>
        <taxon>Corynebacterium</taxon>
    </lineage>
</organism>
<dbReference type="PROSITE" id="PS50931">
    <property type="entry name" value="HTH_LYSR"/>
    <property type="match status" value="1"/>
</dbReference>
<dbReference type="PANTHER" id="PTHR30346:SF26">
    <property type="entry name" value="HYDROGEN PEROXIDE-INDUCIBLE GENES ACTIVATOR"/>
    <property type="match status" value="1"/>
</dbReference>
<dbReference type="Pfam" id="PF03466">
    <property type="entry name" value="LysR_substrate"/>
    <property type="match status" value="1"/>
</dbReference>
<keyword evidence="5" id="KW-0804">Transcription</keyword>
<dbReference type="InterPro" id="IPR036388">
    <property type="entry name" value="WH-like_DNA-bd_sf"/>
</dbReference>
<dbReference type="Proteomes" id="UP000320443">
    <property type="component" value="Unassembled WGS sequence"/>
</dbReference>
<dbReference type="FunFam" id="1.10.10.10:FF:000001">
    <property type="entry name" value="LysR family transcriptional regulator"/>
    <property type="match status" value="1"/>
</dbReference>
<comment type="caution">
    <text evidence="8">The sequence shown here is derived from an EMBL/GenBank/DDBJ whole genome shotgun (WGS) entry which is preliminary data.</text>
</comment>
<keyword evidence="4" id="KW-0010">Activator</keyword>
<evidence type="ECO:0000256" key="4">
    <source>
        <dbReference type="ARBA" id="ARBA00023159"/>
    </source>
</evidence>
<dbReference type="InterPro" id="IPR000847">
    <property type="entry name" value="LysR_HTH_N"/>
</dbReference>
<accession>A0A553G3I4</accession>
<dbReference type="SUPFAM" id="SSF53850">
    <property type="entry name" value="Periplasmic binding protein-like II"/>
    <property type="match status" value="1"/>
</dbReference>
<evidence type="ECO:0000256" key="5">
    <source>
        <dbReference type="ARBA" id="ARBA00023163"/>
    </source>
</evidence>
<evidence type="ECO:0000313" key="8">
    <source>
        <dbReference type="EMBL" id="TRX64064.1"/>
    </source>
</evidence>
<dbReference type="AlphaFoldDB" id="A0A553G3I4"/>
<proteinExistence type="inferred from homology"/>
<dbReference type="Gene3D" id="1.10.10.10">
    <property type="entry name" value="Winged helix-like DNA-binding domain superfamily/Winged helix DNA-binding domain"/>
    <property type="match status" value="1"/>
</dbReference>
<evidence type="ECO:0000256" key="2">
    <source>
        <dbReference type="ARBA" id="ARBA00023015"/>
    </source>
</evidence>
<name>A0A553G3I4_9CORY</name>
<dbReference type="InterPro" id="IPR036390">
    <property type="entry name" value="WH_DNA-bd_sf"/>
</dbReference>
<dbReference type="CDD" id="cd08411">
    <property type="entry name" value="PBP2_OxyR"/>
    <property type="match status" value="1"/>
</dbReference>
<reference evidence="8 9" key="1">
    <citation type="submission" date="2019-07" db="EMBL/GenBank/DDBJ databases">
        <title>Draft genome of C. aurimucosum strain 2274.</title>
        <authorList>
            <person name="Pacheco L.G.C."/>
            <person name="Aguiar E.R.G.R."/>
            <person name="Santos C.S."/>
            <person name="Rocha D.J.P.G."/>
            <person name="Sant'Anna L.O."/>
            <person name="Mattos-Guaraldi A.L."/>
            <person name="Santos L.S."/>
        </authorList>
    </citation>
    <scope>NUCLEOTIDE SEQUENCE [LARGE SCALE GENOMIC DNA]</scope>
    <source>
        <strain evidence="8 9">2274</strain>
    </source>
</reference>
<dbReference type="PRINTS" id="PR00039">
    <property type="entry name" value="HTHLYSR"/>
</dbReference>